<dbReference type="KEGG" id="psin:CAK95_19000"/>
<keyword evidence="2" id="KW-1185">Reference proteome</keyword>
<accession>A0A1W6ZU74</accession>
<dbReference type="STRING" id="1235591.CAK95_19000"/>
<organism evidence="1 2">
    <name type="scientific">Pseudorhodoplanes sinuspersici</name>
    <dbReference type="NCBI Taxonomy" id="1235591"/>
    <lineage>
        <taxon>Bacteria</taxon>
        <taxon>Pseudomonadati</taxon>
        <taxon>Pseudomonadota</taxon>
        <taxon>Alphaproteobacteria</taxon>
        <taxon>Hyphomicrobiales</taxon>
        <taxon>Pseudorhodoplanes</taxon>
    </lineage>
</organism>
<dbReference type="AlphaFoldDB" id="A0A1W6ZU74"/>
<evidence type="ECO:0000313" key="1">
    <source>
        <dbReference type="EMBL" id="ARQ00944.1"/>
    </source>
</evidence>
<evidence type="ECO:0000313" key="2">
    <source>
        <dbReference type="Proteomes" id="UP000194137"/>
    </source>
</evidence>
<proteinExistence type="predicted"/>
<dbReference type="OrthoDB" id="8265283at2"/>
<dbReference type="EMBL" id="CP021112">
    <property type="protein sequence ID" value="ARQ00944.1"/>
    <property type="molecule type" value="Genomic_DNA"/>
</dbReference>
<reference evidence="1 2" key="1">
    <citation type="submission" date="2017-05" db="EMBL/GenBank/DDBJ databases">
        <title>Full genome sequence of Pseudorhodoplanes sinuspersici.</title>
        <authorList>
            <person name="Dastgheib S.M.M."/>
            <person name="Shavandi M."/>
            <person name="Tirandaz H."/>
        </authorList>
    </citation>
    <scope>NUCLEOTIDE SEQUENCE [LARGE SCALE GENOMIC DNA]</scope>
    <source>
        <strain evidence="1 2">RIPI110</strain>
    </source>
</reference>
<gene>
    <name evidence="1" type="ORF">CAK95_19000</name>
</gene>
<sequence length="132" mass="15658">MNDGIDPVQDREWQILHDRITETLDQFGRKDAFGKGDYWLVDDNWGWRRHQLEIQNLNLIKPHVITALQRNLSGYPEWCIAAGVYPGLQDWPEAGMGLIIYDDEVIDELQRRYLPPEFRDLRYEGSRRVFDP</sequence>
<name>A0A1W6ZU74_9HYPH</name>
<protein>
    <submittedName>
        <fullName evidence="1">Uncharacterized protein</fullName>
    </submittedName>
</protein>
<dbReference type="RefSeq" id="WP_086089339.1">
    <property type="nucleotide sequence ID" value="NZ_CP021112.1"/>
</dbReference>
<dbReference type="Proteomes" id="UP000194137">
    <property type="component" value="Chromosome"/>
</dbReference>